<evidence type="ECO:0000256" key="1">
    <source>
        <dbReference type="SAM" id="Coils"/>
    </source>
</evidence>
<evidence type="ECO:0000313" key="2">
    <source>
        <dbReference type="EMBL" id="MPM74505.1"/>
    </source>
</evidence>
<proteinExistence type="predicted"/>
<name>A0A645CC50_9ZZZZ</name>
<dbReference type="AlphaFoldDB" id="A0A645CC50"/>
<accession>A0A645CC50</accession>
<gene>
    <name evidence="2" type="ORF">SDC9_121493</name>
</gene>
<reference evidence="2" key="1">
    <citation type="submission" date="2019-08" db="EMBL/GenBank/DDBJ databases">
        <authorList>
            <person name="Kucharzyk K."/>
            <person name="Murdoch R.W."/>
            <person name="Higgins S."/>
            <person name="Loffler F."/>
        </authorList>
    </citation>
    <scope>NUCLEOTIDE SEQUENCE</scope>
</reference>
<dbReference type="EMBL" id="VSSQ01026010">
    <property type="protein sequence ID" value="MPM74505.1"/>
    <property type="molecule type" value="Genomic_DNA"/>
</dbReference>
<comment type="caution">
    <text evidence="2">The sequence shown here is derived from an EMBL/GenBank/DDBJ whole genome shotgun (WGS) entry which is preliminary data.</text>
</comment>
<feature type="coiled-coil region" evidence="1">
    <location>
        <begin position="1"/>
        <end position="42"/>
    </location>
</feature>
<sequence>MEGKSRTRRTKEERMAELEEKIKFHRQKIENLEKQKKDLLSAPKKKKTKNEALTEIYKVAKANGKTLEDVLSMLQKGE</sequence>
<keyword evidence="1" id="KW-0175">Coiled coil</keyword>
<organism evidence="2">
    <name type="scientific">bioreactor metagenome</name>
    <dbReference type="NCBI Taxonomy" id="1076179"/>
    <lineage>
        <taxon>unclassified sequences</taxon>
        <taxon>metagenomes</taxon>
        <taxon>ecological metagenomes</taxon>
    </lineage>
</organism>
<protein>
    <submittedName>
        <fullName evidence="2">Uncharacterized protein</fullName>
    </submittedName>
</protein>